<sequence>MEKPKFWHIPVLLNELVDSIEIAWNRQNIVVDCTLGLGGHASKIIGKLNKWDIFVGFDADEDNLNNASLNIDKNIWEYIKEKNIKIYFINSNFRNLKFELNKIWIDKVTWIYYDLWVSSVHFDDENKWFSFRGEGTLDMRFDRKSWLTAKDIVNNYSENDLYRVFREYWEEKKSKFIIDNILKARIEKEIKTTKDLLEIIEGSSFDPKSKLRVFQALRIEVNDEFGALKESLQDAVKLLDVGWIISVISFHSLEDRIVKQTFNEFIKTEINQITGMNMTQPILEKVYKKPLIPKQNELDSNPRSRSSKLRVLKKINNII</sequence>
<keyword evidence="5 6" id="KW-0949">S-adenosyl-L-methionine</keyword>
<evidence type="ECO:0000313" key="7">
    <source>
        <dbReference type="EMBL" id="EKD65982.1"/>
    </source>
</evidence>
<keyword evidence="6" id="KW-0963">Cytoplasm</keyword>
<evidence type="ECO:0000256" key="6">
    <source>
        <dbReference type="HAMAP-Rule" id="MF_01007"/>
    </source>
</evidence>
<dbReference type="EMBL" id="AMFJ01021656">
    <property type="protein sequence ID" value="EKD65982.1"/>
    <property type="molecule type" value="Genomic_DNA"/>
</dbReference>
<dbReference type="PANTHER" id="PTHR11265:SF0">
    <property type="entry name" value="12S RRNA N4-METHYLCYTIDINE METHYLTRANSFERASE"/>
    <property type="match status" value="1"/>
</dbReference>
<dbReference type="PIRSF" id="PIRSF004486">
    <property type="entry name" value="MraW"/>
    <property type="match status" value="1"/>
</dbReference>
<name>K2AVV6_9BACT</name>
<reference evidence="7" key="1">
    <citation type="journal article" date="2012" name="Science">
        <title>Fermentation, hydrogen, and sulfur metabolism in multiple uncultivated bacterial phyla.</title>
        <authorList>
            <person name="Wrighton K.C."/>
            <person name="Thomas B.C."/>
            <person name="Sharon I."/>
            <person name="Miller C.S."/>
            <person name="Castelle C.J."/>
            <person name="VerBerkmoes N.C."/>
            <person name="Wilkins M.J."/>
            <person name="Hettich R.L."/>
            <person name="Lipton M.S."/>
            <person name="Williams K.H."/>
            <person name="Long P.E."/>
            <person name="Banfield J.F."/>
        </authorList>
    </citation>
    <scope>NUCLEOTIDE SEQUENCE [LARGE SCALE GENOMIC DNA]</scope>
</reference>
<dbReference type="HAMAP" id="MF_01007">
    <property type="entry name" value="16SrRNA_methyltr_H"/>
    <property type="match status" value="1"/>
</dbReference>
<dbReference type="Gene3D" id="1.10.150.170">
    <property type="entry name" value="Putative methyltransferase TM0872, insert domain"/>
    <property type="match status" value="1"/>
</dbReference>
<dbReference type="SUPFAM" id="SSF53335">
    <property type="entry name" value="S-adenosyl-L-methionine-dependent methyltransferases"/>
    <property type="match status" value="1"/>
</dbReference>
<evidence type="ECO:0000256" key="3">
    <source>
        <dbReference type="ARBA" id="ARBA00022603"/>
    </source>
</evidence>
<dbReference type="NCBIfam" id="TIGR00006">
    <property type="entry name" value="16S rRNA (cytosine(1402)-N(4))-methyltransferase RsmH"/>
    <property type="match status" value="1"/>
</dbReference>
<feature type="binding site" evidence="6">
    <location>
        <position position="121"/>
    </location>
    <ligand>
        <name>S-adenosyl-L-methionine</name>
        <dbReference type="ChEBI" id="CHEBI:59789"/>
    </ligand>
</feature>
<dbReference type="EC" id="2.1.1.199" evidence="6"/>
<protein>
    <recommendedName>
        <fullName evidence="6">Ribosomal RNA small subunit methyltransferase H</fullName>
        <ecNumber evidence="6">2.1.1.199</ecNumber>
    </recommendedName>
    <alternativeName>
        <fullName evidence="6">16S rRNA m(4)C1402 methyltransferase</fullName>
    </alternativeName>
    <alternativeName>
        <fullName evidence="6">rRNA (cytosine-N(4)-)-methyltransferase RsmH</fullName>
    </alternativeName>
</protein>
<dbReference type="SUPFAM" id="SSF81799">
    <property type="entry name" value="Putative methyltransferase TM0872, insert domain"/>
    <property type="match status" value="1"/>
</dbReference>
<organism evidence="7">
    <name type="scientific">uncultured bacterium</name>
    <name type="common">gcode 4</name>
    <dbReference type="NCBI Taxonomy" id="1234023"/>
    <lineage>
        <taxon>Bacteria</taxon>
        <taxon>environmental samples</taxon>
    </lineage>
</organism>
<feature type="binding site" evidence="6">
    <location>
        <position position="93"/>
    </location>
    <ligand>
        <name>S-adenosyl-L-methionine</name>
        <dbReference type="ChEBI" id="CHEBI:59789"/>
    </ligand>
</feature>
<comment type="caution">
    <text evidence="7">The sequence shown here is derived from an EMBL/GenBank/DDBJ whole genome shotgun (WGS) entry which is preliminary data.</text>
</comment>
<dbReference type="InterPro" id="IPR029063">
    <property type="entry name" value="SAM-dependent_MTases_sf"/>
</dbReference>
<dbReference type="GO" id="GO:0070475">
    <property type="term" value="P:rRNA base methylation"/>
    <property type="evidence" value="ECO:0007669"/>
    <property type="project" value="UniProtKB-UniRule"/>
</dbReference>
<dbReference type="InterPro" id="IPR023397">
    <property type="entry name" value="SAM-dep_MeTrfase_MraW_recog"/>
</dbReference>
<dbReference type="GO" id="GO:0071424">
    <property type="term" value="F:rRNA (cytosine-N4-)-methyltransferase activity"/>
    <property type="evidence" value="ECO:0007669"/>
    <property type="project" value="UniProtKB-UniRule"/>
</dbReference>
<evidence type="ECO:0000256" key="2">
    <source>
        <dbReference type="ARBA" id="ARBA00022552"/>
    </source>
</evidence>
<keyword evidence="2 6" id="KW-0698">rRNA processing</keyword>
<keyword evidence="3 6" id="KW-0489">Methyltransferase</keyword>
<comment type="function">
    <text evidence="6">Specifically methylates the N4 position of cytidine in position 1402 (C1402) of 16S rRNA.</text>
</comment>
<dbReference type="GO" id="GO:0005737">
    <property type="term" value="C:cytoplasm"/>
    <property type="evidence" value="ECO:0007669"/>
    <property type="project" value="UniProtKB-SubCell"/>
</dbReference>
<keyword evidence="4 6" id="KW-0808">Transferase</keyword>
<gene>
    <name evidence="7" type="primary">mraW</name>
    <name evidence="6" type="synonym">rsmH</name>
    <name evidence="7" type="ORF">ACD_49C00070G0006</name>
</gene>
<comment type="similarity">
    <text evidence="1 6">Belongs to the methyltransferase superfamily. RsmH family.</text>
</comment>
<feature type="binding site" evidence="6">
    <location>
        <position position="114"/>
    </location>
    <ligand>
        <name>S-adenosyl-L-methionine</name>
        <dbReference type="ChEBI" id="CHEBI:59789"/>
    </ligand>
</feature>
<comment type="catalytic activity">
    <reaction evidence="6">
        <text>cytidine(1402) in 16S rRNA + S-adenosyl-L-methionine = N(4)-methylcytidine(1402) in 16S rRNA + S-adenosyl-L-homocysteine + H(+)</text>
        <dbReference type="Rhea" id="RHEA:42928"/>
        <dbReference type="Rhea" id="RHEA-COMP:10286"/>
        <dbReference type="Rhea" id="RHEA-COMP:10287"/>
        <dbReference type="ChEBI" id="CHEBI:15378"/>
        <dbReference type="ChEBI" id="CHEBI:57856"/>
        <dbReference type="ChEBI" id="CHEBI:59789"/>
        <dbReference type="ChEBI" id="CHEBI:74506"/>
        <dbReference type="ChEBI" id="CHEBI:82748"/>
        <dbReference type="EC" id="2.1.1.199"/>
    </reaction>
</comment>
<accession>K2AVV6</accession>
<proteinExistence type="inferred from homology"/>
<dbReference type="InterPro" id="IPR002903">
    <property type="entry name" value="RsmH"/>
</dbReference>
<dbReference type="Pfam" id="PF01795">
    <property type="entry name" value="Methyltransf_5"/>
    <property type="match status" value="1"/>
</dbReference>
<evidence type="ECO:0000256" key="5">
    <source>
        <dbReference type="ARBA" id="ARBA00022691"/>
    </source>
</evidence>
<feature type="binding site" evidence="6">
    <location>
        <begin position="38"/>
        <end position="40"/>
    </location>
    <ligand>
        <name>S-adenosyl-L-methionine</name>
        <dbReference type="ChEBI" id="CHEBI:59789"/>
    </ligand>
</feature>
<comment type="subcellular location">
    <subcellularLocation>
        <location evidence="6">Cytoplasm</location>
    </subcellularLocation>
</comment>
<evidence type="ECO:0000256" key="4">
    <source>
        <dbReference type="ARBA" id="ARBA00022679"/>
    </source>
</evidence>
<dbReference type="AlphaFoldDB" id="K2AVV6"/>
<dbReference type="PANTHER" id="PTHR11265">
    <property type="entry name" value="S-ADENOSYL-METHYLTRANSFERASE MRAW"/>
    <property type="match status" value="1"/>
</dbReference>
<dbReference type="Gene3D" id="3.40.50.150">
    <property type="entry name" value="Vaccinia Virus protein VP39"/>
    <property type="match status" value="1"/>
</dbReference>
<feature type="binding site" evidence="6">
    <location>
        <position position="58"/>
    </location>
    <ligand>
        <name>S-adenosyl-L-methionine</name>
        <dbReference type="ChEBI" id="CHEBI:59789"/>
    </ligand>
</feature>
<evidence type="ECO:0000256" key="1">
    <source>
        <dbReference type="ARBA" id="ARBA00010396"/>
    </source>
</evidence>